<dbReference type="PROSITE" id="PS51352">
    <property type="entry name" value="THIOREDOXIN_2"/>
    <property type="match status" value="1"/>
</dbReference>
<evidence type="ECO:0000259" key="1">
    <source>
        <dbReference type="PROSITE" id="PS51352"/>
    </source>
</evidence>
<gene>
    <name evidence="2" type="ORF">A8L45_17225</name>
</gene>
<protein>
    <submittedName>
        <fullName evidence="2">Co-chaperone YbbN</fullName>
    </submittedName>
</protein>
<reference evidence="2 3" key="1">
    <citation type="submission" date="2016-05" db="EMBL/GenBank/DDBJ databases">
        <title>Genomic Taxonomy of the Vibrionaceae.</title>
        <authorList>
            <person name="Gomez-Gil B."/>
            <person name="Enciso-Ibarra J."/>
        </authorList>
    </citation>
    <scope>NUCLEOTIDE SEQUENCE [LARGE SCALE GENOMIC DNA]</scope>
    <source>
        <strain evidence="2 3">CAIM 1920</strain>
    </source>
</reference>
<evidence type="ECO:0000313" key="3">
    <source>
        <dbReference type="Proteomes" id="UP000094936"/>
    </source>
</evidence>
<feature type="domain" description="Thioredoxin" evidence="1">
    <location>
        <begin position="1"/>
        <end position="111"/>
    </location>
</feature>
<sequence>MENNSLIDLTEQNAHQVLESSRNTPVLFFFWAQMSAESLELKPVIEGVAQQYAGNLTTASVNCEQQQMLAAQFGIRALPTLALFDNGKPVDGLMGPQTEEQVQAFLDKHLPNQAEMAFKQALTQIADGNFEDALNELKSIEAELADNGEYKLALAECLIETKQFDAADAVLSSVLMQDQDANYKSLMAKIELYRQSADTPEIRKLQKAFEEDPNNDDLAFDLAVQLHQVDKHEEALELLIGLMRKDLNFADGQAKKTLMDILSSLGQGNEIAGKYRRALYALLY</sequence>
<accession>A0A1C3EDY2</accession>
<dbReference type="GO" id="GO:0005737">
    <property type="term" value="C:cytoplasm"/>
    <property type="evidence" value="ECO:0007669"/>
    <property type="project" value="TreeGrafter"/>
</dbReference>
<dbReference type="InterPro" id="IPR036249">
    <property type="entry name" value="Thioredoxin-like_sf"/>
</dbReference>
<dbReference type="AlphaFoldDB" id="A0A1C3EDY2"/>
<dbReference type="Gene3D" id="3.40.30.10">
    <property type="entry name" value="Glutaredoxin"/>
    <property type="match status" value="1"/>
</dbReference>
<comment type="caution">
    <text evidence="2">The sequence shown here is derived from an EMBL/GenBank/DDBJ whole genome shotgun (WGS) entry which is preliminary data.</text>
</comment>
<dbReference type="RefSeq" id="WP_068904540.1">
    <property type="nucleotide sequence ID" value="NZ_JBHUIF010000028.1"/>
</dbReference>
<dbReference type="Pfam" id="PF00085">
    <property type="entry name" value="Thioredoxin"/>
    <property type="match status" value="1"/>
</dbReference>
<name>A0A1C3EDY2_9GAMM</name>
<dbReference type="SUPFAM" id="SSF48452">
    <property type="entry name" value="TPR-like"/>
    <property type="match status" value="1"/>
</dbReference>
<dbReference type="Pfam" id="PF14561">
    <property type="entry name" value="TPR_20"/>
    <property type="match status" value="1"/>
</dbReference>
<evidence type="ECO:0000313" key="2">
    <source>
        <dbReference type="EMBL" id="ODA31414.1"/>
    </source>
</evidence>
<keyword evidence="3" id="KW-1185">Reference proteome</keyword>
<dbReference type="SUPFAM" id="SSF52833">
    <property type="entry name" value="Thioredoxin-like"/>
    <property type="match status" value="1"/>
</dbReference>
<organism evidence="2 3">
    <name type="scientific">Veronia pacifica</name>
    <dbReference type="NCBI Taxonomy" id="1080227"/>
    <lineage>
        <taxon>Bacteria</taxon>
        <taxon>Pseudomonadati</taxon>
        <taxon>Pseudomonadota</taxon>
        <taxon>Gammaproteobacteria</taxon>
        <taxon>Vibrionales</taxon>
        <taxon>Vibrionaceae</taxon>
        <taxon>Veronia</taxon>
    </lineage>
</organism>
<dbReference type="Pfam" id="PF14559">
    <property type="entry name" value="TPR_19"/>
    <property type="match status" value="1"/>
</dbReference>
<dbReference type="OrthoDB" id="9790390at2"/>
<dbReference type="PANTHER" id="PTHR45663:SF11">
    <property type="entry name" value="GEO12009P1"/>
    <property type="match status" value="1"/>
</dbReference>
<dbReference type="PANTHER" id="PTHR45663">
    <property type="entry name" value="GEO12009P1"/>
    <property type="match status" value="1"/>
</dbReference>
<dbReference type="STRING" id="1080227.A8L45_17225"/>
<dbReference type="InterPro" id="IPR011990">
    <property type="entry name" value="TPR-like_helical_dom_sf"/>
</dbReference>
<dbReference type="CDD" id="cd02956">
    <property type="entry name" value="ybbN"/>
    <property type="match status" value="1"/>
</dbReference>
<dbReference type="EMBL" id="LYBM01000036">
    <property type="protein sequence ID" value="ODA31414.1"/>
    <property type="molecule type" value="Genomic_DNA"/>
</dbReference>
<dbReference type="GO" id="GO:0015035">
    <property type="term" value="F:protein-disulfide reductase activity"/>
    <property type="evidence" value="ECO:0007669"/>
    <property type="project" value="TreeGrafter"/>
</dbReference>
<dbReference type="Gene3D" id="1.25.40.10">
    <property type="entry name" value="Tetratricopeptide repeat domain"/>
    <property type="match status" value="2"/>
</dbReference>
<dbReference type="InterPro" id="IPR013766">
    <property type="entry name" value="Thioredoxin_domain"/>
</dbReference>
<proteinExistence type="predicted"/>
<dbReference type="GO" id="GO:0006950">
    <property type="term" value="P:response to stress"/>
    <property type="evidence" value="ECO:0007669"/>
    <property type="project" value="UniProtKB-ARBA"/>
</dbReference>
<dbReference type="Proteomes" id="UP000094936">
    <property type="component" value="Unassembled WGS sequence"/>
</dbReference>